<dbReference type="GO" id="GO:0005576">
    <property type="term" value="C:extracellular region"/>
    <property type="evidence" value="ECO:0007669"/>
    <property type="project" value="UniProtKB-SubCell"/>
</dbReference>
<keyword evidence="6" id="KW-0966">Cell projection</keyword>
<feature type="domain" description="Flagellin C-terminal" evidence="5">
    <location>
        <begin position="192"/>
        <end position="277"/>
    </location>
</feature>
<evidence type="ECO:0000259" key="4">
    <source>
        <dbReference type="Pfam" id="PF00669"/>
    </source>
</evidence>
<dbReference type="InterPro" id="IPR001029">
    <property type="entry name" value="Flagellin_N"/>
</dbReference>
<dbReference type="InterPro" id="IPR001492">
    <property type="entry name" value="Flagellin"/>
</dbReference>
<evidence type="ECO:0000313" key="7">
    <source>
        <dbReference type="Proteomes" id="UP000318307"/>
    </source>
</evidence>
<dbReference type="PRINTS" id="PR00207">
    <property type="entry name" value="FLAGELLIN"/>
</dbReference>
<evidence type="ECO:0000256" key="3">
    <source>
        <dbReference type="RuleBase" id="RU362073"/>
    </source>
</evidence>
<dbReference type="AlphaFoldDB" id="A0A562RYE9"/>
<reference evidence="6 7" key="1">
    <citation type="submission" date="2019-07" db="EMBL/GenBank/DDBJ databases">
        <title>Genome sequencing of 100 strains of the haloalkaliphilic chemolithoautotrophic sulfur-oxidizing bacterium Thioalkalivibrio.</title>
        <authorList>
            <person name="Muyzer G."/>
        </authorList>
    </citation>
    <scope>NUCLEOTIDE SEQUENCE [LARGE SCALE GENOMIC DNA]</scope>
    <source>
        <strain evidence="6 7">ASO4-4</strain>
    </source>
</reference>
<dbReference type="RefSeq" id="WP_144683044.1">
    <property type="nucleotide sequence ID" value="NZ_VLLC01000006.1"/>
</dbReference>
<dbReference type="EMBL" id="VLLC01000006">
    <property type="protein sequence ID" value="TWI74107.1"/>
    <property type="molecule type" value="Genomic_DNA"/>
</dbReference>
<evidence type="ECO:0000313" key="6">
    <source>
        <dbReference type="EMBL" id="TWI74107.1"/>
    </source>
</evidence>
<keyword evidence="2 3" id="KW-0975">Bacterial flagellum</keyword>
<dbReference type="Pfam" id="PF00669">
    <property type="entry name" value="Flagellin_N"/>
    <property type="match status" value="1"/>
</dbReference>
<dbReference type="InterPro" id="IPR046358">
    <property type="entry name" value="Flagellin_C"/>
</dbReference>
<protein>
    <recommendedName>
        <fullName evidence="3">Flagellin</fullName>
    </recommendedName>
</protein>
<dbReference type="SUPFAM" id="SSF64518">
    <property type="entry name" value="Phase 1 flagellin"/>
    <property type="match status" value="1"/>
</dbReference>
<dbReference type="Pfam" id="PF00700">
    <property type="entry name" value="Flagellin_C"/>
    <property type="match status" value="1"/>
</dbReference>
<sequence length="282" mass="29240">MTLRFNTDIRGMLGANQLSRLQQGLGASISRTGSGLQIQKAADNASGMTIANGLSSQSRGFGQAMRNASDAISIAQVADGGLTGVSATLHGIREKVLQAANASQSPESRAAIQADISKAVAAMDDIAVNTRFNNQPLLSGTFTDKSFQIGNLPGQTLNFSISAVNSGRLGDPDLGTVADIDVTSEEGIGAALGIVDAALGQVNANRTRLGSAHNQLESSIRSIATSRVQTSAAESSIRDVDIAEESMNMNRIKNLTNASLFAQIQGRANRENVLSLLMPGAA</sequence>
<keyword evidence="3" id="KW-0964">Secreted</keyword>
<keyword evidence="6" id="KW-0969">Cilium</keyword>
<accession>A0A562RYE9</accession>
<name>A0A562RYE9_9BACT</name>
<evidence type="ECO:0000256" key="2">
    <source>
        <dbReference type="ARBA" id="ARBA00023143"/>
    </source>
</evidence>
<keyword evidence="6" id="KW-0282">Flagellum</keyword>
<evidence type="ECO:0000256" key="1">
    <source>
        <dbReference type="ARBA" id="ARBA00005709"/>
    </source>
</evidence>
<feature type="domain" description="Flagellin N-terminal" evidence="4">
    <location>
        <begin position="12"/>
        <end position="143"/>
    </location>
</feature>
<dbReference type="GO" id="GO:0005198">
    <property type="term" value="F:structural molecule activity"/>
    <property type="evidence" value="ECO:0007669"/>
    <property type="project" value="UniProtKB-UniRule"/>
</dbReference>
<comment type="caution">
    <text evidence="6">The sequence shown here is derived from an EMBL/GenBank/DDBJ whole genome shotgun (WGS) entry which is preliminary data.</text>
</comment>
<organism evidence="6 7">
    <name type="scientific">Desulfobotulus alkaliphilus</name>
    <dbReference type="NCBI Taxonomy" id="622671"/>
    <lineage>
        <taxon>Bacteria</taxon>
        <taxon>Pseudomonadati</taxon>
        <taxon>Thermodesulfobacteriota</taxon>
        <taxon>Desulfobacteria</taxon>
        <taxon>Desulfobacterales</taxon>
        <taxon>Desulfobacteraceae</taxon>
        <taxon>Desulfobotulus</taxon>
    </lineage>
</organism>
<comment type="similarity">
    <text evidence="1 3">Belongs to the bacterial flagellin family.</text>
</comment>
<keyword evidence="7" id="KW-1185">Reference proteome</keyword>
<dbReference type="GO" id="GO:0009288">
    <property type="term" value="C:bacterial-type flagellum"/>
    <property type="evidence" value="ECO:0007669"/>
    <property type="project" value="UniProtKB-SubCell"/>
</dbReference>
<evidence type="ECO:0000259" key="5">
    <source>
        <dbReference type="Pfam" id="PF00700"/>
    </source>
</evidence>
<dbReference type="Gene3D" id="1.20.1330.10">
    <property type="entry name" value="f41 fragment of flagellin, N-terminal domain"/>
    <property type="match status" value="1"/>
</dbReference>
<proteinExistence type="inferred from homology"/>
<comment type="subcellular location">
    <subcellularLocation>
        <location evidence="3">Secreted</location>
    </subcellularLocation>
    <subcellularLocation>
        <location evidence="3">Bacterial flagellum</location>
    </subcellularLocation>
</comment>
<dbReference type="PANTHER" id="PTHR42792:SF2">
    <property type="entry name" value="FLAGELLIN"/>
    <property type="match status" value="1"/>
</dbReference>
<comment type="function">
    <text evidence="3">Flagellin is the subunit protein which polymerizes to form the filaments of bacterial flagella.</text>
</comment>
<dbReference type="PANTHER" id="PTHR42792">
    <property type="entry name" value="FLAGELLIN"/>
    <property type="match status" value="1"/>
</dbReference>
<dbReference type="Proteomes" id="UP000318307">
    <property type="component" value="Unassembled WGS sequence"/>
</dbReference>
<dbReference type="OrthoDB" id="9796789at2"/>
<gene>
    <name evidence="6" type="ORF">LZ24_01047</name>
</gene>